<dbReference type="GO" id="GO:0006656">
    <property type="term" value="P:phosphatidylcholine biosynthetic process"/>
    <property type="evidence" value="ECO:0007669"/>
    <property type="project" value="UniProtKB-UniRule"/>
</dbReference>
<evidence type="ECO:0000256" key="14">
    <source>
        <dbReference type="ARBA" id="ARBA00023264"/>
    </source>
</evidence>
<feature type="transmembrane region" description="Helical" evidence="16">
    <location>
        <begin position="89"/>
        <end position="110"/>
    </location>
</feature>
<dbReference type="PROSITE" id="PS51599">
    <property type="entry name" value="SAM_PEMT_PEM2"/>
    <property type="match status" value="1"/>
</dbReference>
<evidence type="ECO:0000256" key="7">
    <source>
        <dbReference type="ARBA" id="ARBA00022692"/>
    </source>
</evidence>
<feature type="topological domain" description="Cytoplasmic" evidence="15">
    <location>
        <begin position="180"/>
        <end position="198"/>
    </location>
</feature>
<keyword evidence="8 15" id="KW-0256">Endoplasmic reticulum</keyword>
<dbReference type="AlphaFoldDB" id="A0AAW2ZJ55"/>
<comment type="similarity">
    <text evidence="15">Belongs to the class VI-like SAM-binding methyltransferase superfamily. PEMT/PEM2 methyltransferase family.</text>
</comment>
<feature type="topological domain" description="Lumenal" evidence="15">
    <location>
        <begin position="32"/>
        <end position="43"/>
    </location>
</feature>
<proteinExistence type="inferred from homology"/>
<keyword evidence="18" id="KW-1185">Reference proteome</keyword>
<evidence type="ECO:0000256" key="13">
    <source>
        <dbReference type="ARBA" id="ARBA00023209"/>
    </source>
</evidence>
<evidence type="ECO:0000256" key="5">
    <source>
        <dbReference type="ARBA" id="ARBA00022679"/>
    </source>
</evidence>
<comment type="catalytic activity">
    <reaction evidence="15">
        <text>a 1,2-diacyl-sn-glycero-3-phospho-N-methylethanolamine + S-adenosyl-L-methionine = a 1,2-diacyl-sn-glycero-3-phospho-N,N-dimethylethanolamine + S-adenosyl-L-homocysteine + H(+)</text>
        <dbReference type="Rhea" id="RHEA:32735"/>
        <dbReference type="ChEBI" id="CHEBI:15378"/>
        <dbReference type="ChEBI" id="CHEBI:57856"/>
        <dbReference type="ChEBI" id="CHEBI:59789"/>
        <dbReference type="ChEBI" id="CHEBI:64572"/>
        <dbReference type="ChEBI" id="CHEBI:64573"/>
        <dbReference type="EC" id="2.1.1.71"/>
    </reaction>
</comment>
<accession>A0AAW2ZJ55</accession>
<protein>
    <recommendedName>
        <fullName evidence="15">Phosphatidylethanolamine N-methyltransferase</fullName>
        <shortName evidence="15">PEAMT</shortName>
        <shortName evidence="15">PEMT</shortName>
        <ecNumber evidence="15">2.1.1.17</ecNumber>
        <ecNumber evidence="15">2.1.1.71</ecNumber>
    </recommendedName>
    <alternativeName>
        <fullName evidence="15">Phospholipid methyltransferase</fullName>
        <shortName evidence="15">PLMT</shortName>
    </alternativeName>
</protein>
<comment type="caution">
    <text evidence="17">The sequence shown here is derived from an EMBL/GenBank/DDBJ whole genome shotgun (WGS) entry which is preliminary data.</text>
</comment>
<dbReference type="InterPro" id="IPR007318">
    <property type="entry name" value="Phopholipid_MeTrfase"/>
</dbReference>
<dbReference type="FunFam" id="1.20.120.1630:FF:000005">
    <property type="entry name" value="Phosphatidylethanolamine N-methyltransferase"/>
    <property type="match status" value="1"/>
</dbReference>
<dbReference type="GO" id="GO:0005789">
    <property type="term" value="C:endoplasmic reticulum membrane"/>
    <property type="evidence" value="ECO:0007669"/>
    <property type="project" value="UniProtKB-SubCell"/>
</dbReference>
<keyword evidence="5 15" id="KW-0808">Transferase</keyword>
<feature type="intramembrane region" description="Helical" evidence="15">
    <location>
        <begin position="11"/>
        <end position="31"/>
    </location>
</feature>
<keyword evidence="3 15" id="KW-0444">Lipid biosynthesis</keyword>
<evidence type="ECO:0000256" key="1">
    <source>
        <dbReference type="ARBA" id="ARBA00004969"/>
    </source>
</evidence>
<keyword evidence="4 15" id="KW-0489">Methyltransferase</keyword>
<dbReference type="EC" id="2.1.1.17" evidence="15"/>
<comment type="catalytic activity">
    <reaction evidence="15">
        <text>a 1,2-diacyl-sn-glycero-3-phosphoethanolamine + S-adenosyl-L-methionine = a 1,2-diacyl-sn-glycero-3-phospho-N-methylethanolamine + S-adenosyl-L-homocysteine + H(+)</text>
        <dbReference type="Rhea" id="RHEA:11164"/>
        <dbReference type="ChEBI" id="CHEBI:15378"/>
        <dbReference type="ChEBI" id="CHEBI:57856"/>
        <dbReference type="ChEBI" id="CHEBI:59789"/>
        <dbReference type="ChEBI" id="CHEBI:64573"/>
        <dbReference type="ChEBI" id="CHEBI:64612"/>
        <dbReference type="EC" id="2.1.1.17"/>
    </reaction>
</comment>
<dbReference type="GO" id="GO:0032259">
    <property type="term" value="P:methylation"/>
    <property type="evidence" value="ECO:0007669"/>
    <property type="project" value="UniProtKB-KW"/>
</dbReference>
<evidence type="ECO:0000256" key="9">
    <source>
        <dbReference type="ARBA" id="ARBA00022989"/>
    </source>
</evidence>
<keyword evidence="9 15" id="KW-1133">Transmembrane helix</keyword>
<organism evidence="17 18">
    <name type="scientific">Acrasis kona</name>
    <dbReference type="NCBI Taxonomy" id="1008807"/>
    <lineage>
        <taxon>Eukaryota</taxon>
        <taxon>Discoba</taxon>
        <taxon>Heterolobosea</taxon>
        <taxon>Tetramitia</taxon>
        <taxon>Eutetramitia</taxon>
        <taxon>Acrasidae</taxon>
        <taxon>Acrasis</taxon>
    </lineage>
</organism>
<evidence type="ECO:0000256" key="3">
    <source>
        <dbReference type="ARBA" id="ARBA00022516"/>
    </source>
</evidence>
<comment type="caution">
    <text evidence="15">Lacks conserved residue(s) required for the propagation of feature annotation.</text>
</comment>
<evidence type="ECO:0000313" key="18">
    <source>
        <dbReference type="Proteomes" id="UP001431209"/>
    </source>
</evidence>
<dbReference type="InterPro" id="IPR024960">
    <property type="entry name" value="PEMT/MFAP"/>
</dbReference>
<evidence type="ECO:0000313" key="17">
    <source>
        <dbReference type="EMBL" id="KAL0489429.1"/>
    </source>
</evidence>
<keyword evidence="14 15" id="KW-1208">Phospholipid metabolism</keyword>
<feature type="transmembrane region" description="Helical" evidence="16">
    <location>
        <begin position="12"/>
        <end position="30"/>
    </location>
</feature>
<evidence type="ECO:0000256" key="16">
    <source>
        <dbReference type="SAM" id="Phobius"/>
    </source>
</evidence>
<comment type="pathway">
    <text evidence="2">Lipid metabolism.</text>
</comment>
<sequence length="198" mass="22649">MLWNYVDFSDKDLQYAAIVIVLCPLIWNILARLEYYTRLITKISFGNPYIGCYLLATWIFCFSIYRDILFTRAVNSQKKHSLMLQNESLCYYLGHGLIGIGGVFVLSSMYRLGVTGTYLGDYFGILMDQMVRDFPFNVMNNPMYDGASLCFLGQAIAACSPAGLLLSLEVFVVYRVALRFEGPFTTFIYSQRKVQKTK</sequence>
<evidence type="ECO:0000256" key="10">
    <source>
        <dbReference type="ARBA" id="ARBA00023098"/>
    </source>
</evidence>
<dbReference type="Gene3D" id="1.20.120.1630">
    <property type="match status" value="1"/>
</dbReference>
<keyword evidence="10 15" id="KW-0443">Lipid metabolism</keyword>
<evidence type="ECO:0000256" key="12">
    <source>
        <dbReference type="ARBA" id="ARBA00023136"/>
    </source>
</evidence>
<keyword evidence="6 15" id="KW-0949">S-adenosyl-L-methionine</keyword>
<gene>
    <name evidence="17" type="ORF">AKO1_009168</name>
</gene>
<feature type="transmembrane region" description="Helical" evidence="16">
    <location>
        <begin position="50"/>
        <end position="68"/>
    </location>
</feature>
<comment type="pathway">
    <text evidence="1 15">Phospholipid metabolism; phosphatidylcholine biosynthesis.</text>
</comment>
<comment type="catalytic activity">
    <reaction evidence="15">
        <text>a 1,2-diacyl-sn-glycero-3-phospho-N,N-dimethylethanolamine + S-adenosyl-L-methionine = a 1,2-diacyl-sn-glycero-3-phosphocholine + S-adenosyl-L-homocysteine + H(+)</text>
        <dbReference type="Rhea" id="RHEA:32739"/>
        <dbReference type="ChEBI" id="CHEBI:15378"/>
        <dbReference type="ChEBI" id="CHEBI:57643"/>
        <dbReference type="ChEBI" id="CHEBI:57856"/>
        <dbReference type="ChEBI" id="CHEBI:59789"/>
        <dbReference type="ChEBI" id="CHEBI:64572"/>
    </reaction>
</comment>
<dbReference type="EMBL" id="JAOPGA020001558">
    <property type="protein sequence ID" value="KAL0489429.1"/>
    <property type="molecule type" value="Genomic_DNA"/>
</dbReference>
<feature type="binding site" evidence="15">
    <location>
        <begin position="181"/>
        <end position="182"/>
    </location>
    <ligand>
        <name>S-adenosyl-L-methionine</name>
        <dbReference type="ChEBI" id="CHEBI:59789"/>
    </ligand>
</feature>
<keyword evidence="11 15" id="KW-0496">Mitochondrion</keyword>
<evidence type="ECO:0000256" key="6">
    <source>
        <dbReference type="ARBA" id="ARBA00022691"/>
    </source>
</evidence>
<evidence type="ECO:0000256" key="2">
    <source>
        <dbReference type="ARBA" id="ARBA00005189"/>
    </source>
</evidence>
<dbReference type="Proteomes" id="UP001431209">
    <property type="component" value="Unassembled WGS sequence"/>
</dbReference>
<dbReference type="PANTHER" id="PTHR15458:SF5">
    <property type="entry name" value="PHOSPHATIDYLETHANOLAMINE N-METHYLTRANSFERASE"/>
    <property type="match status" value="1"/>
</dbReference>
<dbReference type="Pfam" id="PF04191">
    <property type="entry name" value="PEMT"/>
    <property type="match status" value="1"/>
</dbReference>
<dbReference type="PIRSF" id="PIRSF005444">
    <property type="entry name" value="PEMT"/>
    <property type="match status" value="1"/>
</dbReference>
<dbReference type="HAMAP" id="MF_03216">
    <property type="entry name" value="PLMT"/>
    <property type="match status" value="1"/>
</dbReference>
<dbReference type="GO" id="GO:0004608">
    <property type="term" value="F:phosphatidylethanolamine N-methyltransferase activity"/>
    <property type="evidence" value="ECO:0007669"/>
    <property type="project" value="UniProtKB-UniRule"/>
</dbReference>
<evidence type="ECO:0000256" key="4">
    <source>
        <dbReference type="ARBA" id="ARBA00022603"/>
    </source>
</evidence>
<comment type="subcellular location">
    <subcellularLocation>
        <location evidence="15">Endoplasmic reticulum membrane</location>
        <topology evidence="15">Multi-pass membrane protein</topology>
    </subcellularLocation>
    <subcellularLocation>
        <location evidence="15">Mitochondrion membrane</location>
        <topology evidence="15">Multi-pass membrane protein</topology>
    </subcellularLocation>
</comment>
<name>A0AAW2ZJ55_9EUKA</name>
<evidence type="ECO:0000256" key="15">
    <source>
        <dbReference type="HAMAP-Rule" id="MF_03216"/>
    </source>
</evidence>
<evidence type="ECO:0000256" key="8">
    <source>
        <dbReference type="ARBA" id="ARBA00022824"/>
    </source>
</evidence>
<feature type="topological domain" description="Lumenal" evidence="15">
    <location>
        <begin position="1"/>
        <end position="10"/>
    </location>
</feature>
<keyword evidence="13 15" id="KW-0594">Phospholipid biosynthesis</keyword>
<dbReference type="GO" id="GO:0000773">
    <property type="term" value="F:phosphatidyl-N-methylethanolamine N-methyltransferase activity"/>
    <property type="evidence" value="ECO:0007669"/>
    <property type="project" value="UniProtKB-UniRule"/>
</dbReference>
<dbReference type="PANTHER" id="PTHR15458">
    <property type="entry name" value="PHOSPHATIDYLETHANOLAMINE N-METHYLTRANSFERASE"/>
    <property type="match status" value="1"/>
</dbReference>
<evidence type="ECO:0000256" key="11">
    <source>
        <dbReference type="ARBA" id="ARBA00023128"/>
    </source>
</evidence>
<feature type="binding site" evidence="15">
    <location>
        <begin position="99"/>
        <end position="101"/>
    </location>
    <ligand>
        <name>S-adenosyl-L-methionine</name>
        <dbReference type="ChEBI" id="CHEBI:59789"/>
    </ligand>
</feature>
<feature type="topological domain" description="Lumenal" evidence="15">
    <location>
        <begin position="116"/>
        <end position="158"/>
    </location>
</feature>
<reference evidence="17 18" key="1">
    <citation type="submission" date="2024-03" db="EMBL/GenBank/DDBJ databases">
        <title>The Acrasis kona genome and developmental transcriptomes reveal deep origins of eukaryotic multicellular pathways.</title>
        <authorList>
            <person name="Sheikh S."/>
            <person name="Fu C.-J."/>
            <person name="Brown M.W."/>
            <person name="Baldauf S.L."/>
        </authorList>
    </citation>
    <scope>NUCLEOTIDE SEQUENCE [LARGE SCALE GENOMIC DNA]</scope>
    <source>
        <strain evidence="17 18">ATCC MYA-3509</strain>
    </source>
</reference>
<dbReference type="EC" id="2.1.1.71" evidence="15"/>
<dbReference type="GO" id="GO:0031966">
    <property type="term" value="C:mitochondrial membrane"/>
    <property type="evidence" value="ECO:0007669"/>
    <property type="project" value="UniProtKB-SubCell"/>
</dbReference>
<keyword evidence="12 15" id="KW-0472">Membrane</keyword>
<keyword evidence="7 15" id="KW-0812">Transmembrane</keyword>
<comment type="function">
    <text evidence="15">Catalyzes the three sequential steps of the methylation pathway for the biosynthesis of phosphatidylcholine, a critical and essential component for membrane structure. Uses S-adenosylmethionine (S-adenosyl-L-methionine, SAM or AdoMet) as the methyl group donor for the methylation of phosphatidylethanolamine (1,2-diacyl-sn-glycero-3-phosphoethanolamine, PE) to phosphatidylmonomethylethanolamine (1,2-diacyl-sn-glycero-3-phospho-N-methylethanolamine, PMME), PMME to phosphatidyldimethylethanolamine (1,2-diacyl-sn-glycero-3-phospho-N,N-dimethylethanolamine, PDME), and PDME to phosphatidylcholine (1,2-diacyl-sn-glycero-3-phosphocholine, PC), producing S-adenosyl-L-homocysteine in each step.</text>
</comment>